<reference evidence="1" key="1">
    <citation type="submission" date="2020-10" db="EMBL/GenBank/DDBJ databases">
        <authorList>
            <person name="Gilroy R."/>
        </authorList>
    </citation>
    <scope>NUCLEOTIDE SEQUENCE</scope>
    <source>
        <strain evidence="1">1063</strain>
    </source>
</reference>
<dbReference type="EMBL" id="DVMN01000071">
    <property type="protein sequence ID" value="HIU21384.1"/>
    <property type="molecule type" value="Genomic_DNA"/>
</dbReference>
<sequence>MTAVRTSSRTQRIGFRGIKKTTDESVLDWDYTPEMFNYRIENGTLTGGLGFSDAQGFAANGSGARRDYPALPSGVFVEDIFHYRRRASGAYDDRIVIRSSSGALYYTSVFSQDTWHAVEGYTLSSGASAVSYNYGGKDVLLMCSPDSAFAVLDDGTVKEVLTAPRFSSVTVHNERVYGTLNGENNQLWFSDDFDPENWNVSGDEAGYISFADECGDALAAVSFLGYLYIFREHGIYRLTAYGDQSEFVLKKLFTATGMIYKRTITLCGDRIMFLTDEGVYAFDGYDAAPAVPELPKLTSFKNCVGAYYDGAYWLACMTNIGELAQGLYVNNALVRYDIATGDMCMMAGQNFVALCALRSHGASDLLCSVHFADSCKLGSFSENGRVFGTATQKIYRTPYGDLSSSAYKTVRDVTLTTKYALEVRVVTDGEIHSYPLAASDEPQTVFVGKSGKKIGLELRSASGLCFVTQPVVRLDVTRQ</sequence>
<accession>A0A9D1L1E2</accession>
<proteinExistence type="predicted"/>
<dbReference type="Proteomes" id="UP000824088">
    <property type="component" value="Unassembled WGS sequence"/>
</dbReference>
<organism evidence="1 2">
    <name type="scientific">Candidatus Limadaptatus stercorigallinarum</name>
    <dbReference type="NCBI Taxonomy" id="2840845"/>
    <lineage>
        <taxon>Bacteria</taxon>
        <taxon>Bacillati</taxon>
        <taxon>Bacillota</taxon>
        <taxon>Clostridia</taxon>
        <taxon>Eubacteriales</taxon>
        <taxon>Candidatus Limadaptatus</taxon>
    </lineage>
</organism>
<evidence type="ECO:0000313" key="2">
    <source>
        <dbReference type="Proteomes" id="UP000824088"/>
    </source>
</evidence>
<comment type="caution">
    <text evidence="1">The sequence shown here is derived from an EMBL/GenBank/DDBJ whole genome shotgun (WGS) entry which is preliminary data.</text>
</comment>
<dbReference type="AlphaFoldDB" id="A0A9D1L1E2"/>
<name>A0A9D1L1E2_9FIRM</name>
<evidence type="ECO:0000313" key="1">
    <source>
        <dbReference type="EMBL" id="HIU21384.1"/>
    </source>
</evidence>
<gene>
    <name evidence="1" type="ORF">IAD51_04040</name>
</gene>
<protein>
    <submittedName>
        <fullName evidence="1">Uncharacterized protein</fullName>
    </submittedName>
</protein>
<reference evidence="1" key="2">
    <citation type="journal article" date="2021" name="PeerJ">
        <title>Extensive microbial diversity within the chicken gut microbiome revealed by metagenomics and culture.</title>
        <authorList>
            <person name="Gilroy R."/>
            <person name="Ravi A."/>
            <person name="Getino M."/>
            <person name="Pursley I."/>
            <person name="Horton D.L."/>
            <person name="Alikhan N.F."/>
            <person name="Baker D."/>
            <person name="Gharbi K."/>
            <person name="Hall N."/>
            <person name="Watson M."/>
            <person name="Adriaenssens E.M."/>
            <person name="Foster-Nyarko E."/>
            <person name="Jarju S."/>
            <person name="Secka A."/>
            <person name="Antonio M."/>
            <person name="Oren A."/>
            <person name="Chaudhuri R.R."/>
            <person name="La Ragione R."/>
            <person name="Hildebrand F."/>
            <person name="Pallen M.J."/>
        </authorList>
    </citation>
    <scope>NUCLEOTIDE SEQUENCE</scope>
    <source>
        <strain evidence="1">1063</strain>
    </source>
</reference>